<dbReference type="Pfam" id="PF13672">
    <property type="entry name" value="PP2C_2"/>
    <property type="match status" value="1"/>
</dbReference>
<dbReference type="SUPFAM" id="SSF81606">
    <property type="entry name" value="PP2C-like"/>
    <property type="match status" value="1"/>
</dbReference>
<evidence type="ECO:0000259" key="1">
    <source>
        <dbReference type="Pfam" id="PF13672"/>
    </source>
</evidence>
<comment type="caution">
    <text evidence="2">The sequence shown here is derived from an EMBL/GenBank/DDBJ whole genome shotgun (WGS) entry which is preliminary data.</text>
</comment>
<accession>A0A0B9G7A7</accession>
<proteinExistence type="predicted"/>
<gene>
    <name evidence="2" type="ORF">RJ45_05640</name>
</gene>
<evidence type="ECO:0000313" key="2">
    <source>
        <dbReference type="EMBL" id="KHT64573.1"/>
    </source>
</evidence>
<evidence type="ECO:0000313" key="3">
    <source>
        <dbReference type="Proteomes" id="UP000031278"/>
    </source>
</evidence>
<dbReference type="AlphaFoldDB" id="A0A0B9G7A7"/>
<protein>
    <recommendedName>
        <fullName evidence="1">PPM-type phosphatase domain-containing protein</fullName>
    </recommendedName>
</protein>
<feature type="domain" description="PPM-type phosphatase" evidence="1">
    <location>
        <begin position="32"/>
        <end position="234"/>
    </location>
</feature>
<dbReference type="Gene3D" id="3.60.40.10">
    <property type="entry name" value="PPM-type phosphatase domain"/>
    <property type="match status" value="1"/>
</dbReference>
<dbReference type="InterPro" id="IPR001932">
    <property type="entry name" value="PPM-type_phosphatase-like_dom"/>
</dbReference>
<name>A0A0B9G7A7_9GAMM</name>
<dbReference type="Proteomes" id="UP000031278">
    <property type="component" value="Unassembled WGS sequence"/>
</dbReference>
<organism evidence="2 3">
    <name type="scientific">Photobacterium gaetbulicola</name>
    <dbReference type="NCBI Taxonomy" id="1295392"/>
    <lineage>
        <taxon>Bacteria</taxon>
        <taxon>Pseudomonadati</taxon>
        <taxon>Pseudomonadota</taxon>
        <taxon>Gammaproteobacteria</taxon>
        <taxon>Vibrionales</taxon>
        <taxon>Vibrionaceae</taxon>
        <taxon>Photobacterium</taxon>
    </lineage>
</organism>
<dbReference type="InterPro" id="IPR036457">
    <property type="entry name" value="PPM-type-like_dom_sf"/>
</dbReference>
<dbReference type="EMBL" id="JWLZ01000065">
    <property type="protein sequence ID" value="KHT64573.1"/>
    <property type="molecule type" value="Genomic_DNA"/>
</dbReference>
<sequence length="270" mass="29086">MAQSYLLTQDPESQISSASEPVWNHCSEAVAGFAHRKRGQVCQDAAESASEIRPMLVVCDGAGSAPASSLGSAGLAVGMKRLIATMEPLLQSWLDTGDGCSAALLTELLSHHAEGIFEDLAAQHMREKRDFRSTLLVGVVGKVYTYWAQVGDGYVIGQDTGGSWRLLNQPDMGEFAGQTFFVGSGELASNLRYGLVPTGEIKSLVAMSDGTGEQLVCQRTGEISAVMMDWLRDVTVSANRGKYIFQFLSDHQIWGKTTGDDKSLAMLVKQ</sequence>
<reference evidence="2 3" key="1">
    <citation type="submission" date="2014-12" db="EMBL/GenBank/DDBJ databases">
        <title>Genome sequencing of Photobacterium gaetbulicola AD005a.</title>
        <authorList>
            <person name="Adrian T.G.S."/>
            <person name="Chan K.G."/>
        </authorList>
    </citation>
    <scope>NUCLEOTIDE SEQUENCE [LARGE SCALE GENOMIC DNA]</scope>
    <source>
        <strain evidence="2 3">AD005a</strain>
    </source>
</reference>